<evidence type="ECO:0000256" key="6">
    <source>
        <dbReference type="SAM" id="Coils"/>
    </source>
</evidence>
<dbReference type="PROSITE" id="PS00107">
    <property type="entry name" value="PROTEIN_KINASE_ATP"/>
    <property type="match status" value="1"/>
</dbReference>
<dbReference type="InterPro" id="IPR000719">
    <property type="entry name" value="Prot_kinase_dom"/>
</dbReference>
<reference evidence="8" key="1">
    <citation type="submission" date="2021-01" db="EMBL/GenBank/DDBJ databases">
        <authorList>
            <consortium name="Genoscope - CEA"/>
            <person name="William W."/>
        </authorList>
    </citation>
    <scope>NUCLEOTIDE SEQUENCE</scope>
</reference>
<dbReference type="GO" id="GO:0010506">
    <property type="term" value="P:regulation of autophagy"/>
    <property type="evidence" value="ECO:0007669"/>
    <property type="project" value="InterPro"/>
</dbReference>
<protein>
    <recommendedName>
        <fullName evidence="7">Protein kinase domain-containing protein</fullName>
    </recommendedName>
</protein>
<dbReference type="Pfam" id="PF00069">
    <property type="entry name" value="Pkinase"/>
    <property type="match status" value="1"/>
</dbReference>
<dbReference type="PANTHER" id="PTHR24348:SF22">
    <property type="entry name" value="NON-SPECIFIC SERINE_THREONINE PROTEIN KINASE"/>
    <property type="match status" value="1"/>
</dbReference>
<dbReference type="PROSITE" id="PS50011">
    <property type="entry name" value="PROTEIN_KINASE_DOM"/>
    <property type="match status" value="1"/>
</dbReference>
<dbReference type="GO" id="GO:0005776">
    <property type="term" value="C:autophagosome"/>
    <property type="evidence" value="ECO:0007669"/>
    <property type="project" value="TreeGrafter"/>
</dbReference>
<dbReference type="PANTHER" id="PTHR24348">
    <property type="entry name" value="SERINE/THREONINE-PROTEIN KINASE UNC-51-RELATED"/>
    <property type="match status" value="1"/>
</dbReference>
<comment type="caution">
    <text evidence="8">The sequence shown here is derived from an EMBL/GenBank/DDBJ whole genome shotgun (WGS) entry which is preliminary data.</text>
</comment>
<keyword evidence="9" id="KW-1185">Reference proteome</keyword>
<keyword evidence="3" id="KW-0418">Kinase</keyword>
<dbReference type="InterPro" id="IPR017441">
    <property type="entry name" value="Protein_kinase_ATP_BS"/>
</dbReference>
<keyword evidence="4 5" id="KW-0067">ATP-binding</keyword>
<evidence type="ECO:0000256" key="1">
    <source>
        <dbReference type="ARBA" id="ARBA00022679"/>
    </source>
</evidence>
<evidence type="ECO:0000256" key="4">
    <source>
        <dbReference type="ARBA" id="ARBA00022840"/>
    </source>
</evidence>
<dbReference type="GO" id="GO:0005524">
    <property type="term" value="F:ATP binding"/>
    <property type="evidence" value="ECO:0007669"/>
    <property type="project" value="UniProtKB-UniRule"/>
</dbReference>
<proteinExistence type="predicted"/>
<evidence type="ECO:0000259" key="7">
    <source>
        <dbReference type="PROSITE" id="PS50011"/>
    </source>
</evidence>
<dbReference type="OrthoDB" id="5337378at2759"/>
<keyword evidence="2 5" id="KW-0547">Nucleotide-binding</keyword>
<dbReference type="PROSITE" id="PS00108">
    <property type="entry name" value="PROTEIN_KINASE_ST"/>
    <property type="match status" value="1"/>
</dbReference>
<dbReference type="EMBL" id="CAJJDO010000123">
    <property type="protein sequence ID" value="CAD8199976.1"/>
    <property type="molecule type" value="Genomic_DNA"/>
</dbReference>
<dbReference type="Proteomes" id="UP000689195">
    <property type="component" value="Unassembled WGS sequence"/>
</dbReference>
<gene>
    <name evidence="8" type="ORF">PPENT_87.1.T1230042</name>
</gene>
<dbReference type="SMART" id="SM00220">
    <property type="entry name" value="S_TKc"/>
    <property type="match status" value="1"/>
</dbReference>
<dbReference type="GO" id="GO:0000045">
    <property type="term" value="P:autophagosome assembly"/>
    <property type="evidence" value="ECO:0007669"/>
    <property type="project" value="TreeGrafter"/>
</dbReference>
<evidence type="ECO:0000256" key="2">
    <source>
        <dbReference type="ARBA" id="ARBA00022741"/>
    </source>
</evidence>
<evidence type="ECO:0000256" key="3">
    <source>
        <dbReference type="ARBA" id="ARBA00022777"/>
    </source>
</evidence>
<organism evidence="8 9">
    <name type="scientific">Paramecium pentaurelia</name>
    <dbReference type="NCBI Taxonomy" id="43138"/>
    <lineage>
        <taxon>Eukaryota</taxon>
        <taxon>Sar</taxon>
        <taxon>Alveolata</taxon>
        <taxon>Ciliophora</taxon>
        <taxon>Intramacronucleata</taxon>
        <taxon>Oligohymenophorea</taxon>
        <taxon>Peniculida</taxon>
        <taxon>Parameciidae</taxon>
        <taxon>Paramecium</taxon>
    </lineage>
</organism>
<dbReference type="InterPro" id="IPR045269">
    <property type="entry name" value="Atg1-like"/>
</dbReference>
<accession>A0A8S1XFD0</accession>
<evidence type="ECO:0000313" key="8">
    <source>
        <dbReference type="EMBL" id="CAD8199976.1"/>
    </source>
</evidence>
<name>A0A8S1XFD0_9CILI</name>
<dbReference type="GO" id="GO:0005829">
    <property type="term" value="C:cytosol"/>
    <property type="evidence" value="ECO:0007669"/>
    <property type="project" value="TreeGrafter"/>
</dbReference>
<evidence type="ECO:0000313" key="9">
    <source>
        <dbReference type="Proteomes" id="UP000689195"/>
    </source>
</evidence>
<feature type="domain" description="Protein kinase" evidence="7">
    <location>
        <begin position="11"/>
        <end position="289"/>
    </location>
</feature>
<feature type="binding site" evidence="5">
    <location>
        <position position="45"/>
    </location>
    <ligand>
        <name>ATP</name>
        <dbReference type="ChEBI" id="CHEBI:30616"/>
    </ligand>
</feature>
<evidence type="ECO:0000256" key="5">
    <source>
        <dbReference type="PROSITE-ProRule" id="PRU10141"/>
    </source>
</evidence>
<dbReference type="AlphaFoldDB" id="A0A8S1XFD0"/>
<sequence>MITEERGDYIVKFDKLLGKGSFGSAFVCYRKGNPNEELCMKIIKKIEMNDSDQDFKKKQLKAEINAISELKFADCENLVKMIDMFELPQELCIIMELCDYDLYQEYNQLKQQQQWFSRLEQIDIIRQILKGAKILIENKFVHRDIKPQNILVKIVNKGKNNQRKIYKLADFGFARTLDDIYKKADLTRVGTFLYCAPEIIRAQNFSAKCDIFSYGVVFHQIVYKGQFPDYYTNQQQMQKFLTKIEQQPYMCEKLQGDHGNLLTDLIQNMLLFNQDNRISFERLLSHQIVTLSLPMQQDSLFIQFDKKFNQQEMERQKLENKDNKYSKIDQLIDIFYRKSILCKSVVNYIKKEIIVPNIELLIIQQLIQIIGYEEIKFGFAMLHSIVSDLQPFIRNNHDIPLLINILQKYFEDSKTNQIRSKLHQKVKEEFYNQLKNSQNDYNTFILKIKQYPNNNQIKDIIQFMEDSQQQKIEINRCCLLLEEWINNQKISQQIKKFEQKIQQYIQIIKKIETKFDIANYYFINPNDIFEINNE</sequence>
<dbReference type="GO" id="GO:0016020">
    <property type="term" value="C:membrane"/>
    <property type="evidence" value="ECO:0007669"/>
    <property type="project" value="TreeGrafter"/>
</dbReference>
<feature type="coiled-coil region" evidence="6">
    <location>
        <begin position="487"/>
        <end position="514"/>
    </location>
</feature>
<dbReference type="InterPro" id="IPR008271">
    <property type="entry name" value="Ser/Thr_kinase_AS"/>
</dbReference>
<keyword evidence="1" id="KW-0808">Transferase</keyword>
<dbReference type="GO" id="GO:0004674">
    <property type="term" value="F:protein serine/threonine kinase activity"/>
    <property type="evidence" value="ECO:0007669"/>
    <property type="project" value="InterPro"/>
</dbReference>
<keyword evidence="6" id="KW-0175">Coiled coil</keyword>
<dbReference type="GO" id="GO:0000407">
    <property type="term" value="C:phagophore assembly site"/>
    <property type="evidence" value="ECO:0007669"/>
    <property type="project" value="TreeGrafter"/>
</dbReference>